<dbReference type="AlphaFoldDB" id="X1RQH8"/>
<protein>
    <submittedName>
        <fullName evidence="1">Uncharacterized protein</fullName>
    </submittedName>
</protein>
<gene>
    <name evidence="1" type="ORF">S06H3_53644</name>
</gene>
<dbReference type="EMBL" id="BARV01034219">
    <property type="protein sequence ID" value="GAI57774.1"/>
    <property type="molecule type" value="Genomic_DNA"/>
</dbReference>
<accession>X1RQH8</accession>
<organism evidence="1">
    <name type="scientific">marine sediment metagenome</name>
    <dbReference type="NCBI Taxonomy" id="412755"/>
    <lineage>
        <taxon>unclassified sequences</taxon>
        <taxon>metagenomes</taxon>
        <taxon>ecological metagenomes</taxon>
    </lineage>
</organism>
<proteinExistence type="predicted"/>
<reference evidence="1" key="1">
    <citation type="journal article" date="2014" name="Front. Microbiol.">
        <title>High frequency of phylogenetically diverse reductive dehalogenase-homologous genes in deep subseafloor sedimentary metagenomes.</title>
        <authorList>
            <person name="Kawai M."/>
            <person name="Futagami T."/>
            <person name="Toyoda A."/>
            <person name="Takaki Y."/>
            <person name="Nishi S."/>
            <person name="Hori S."/>
            <person name="Arai W."/>
            <person name="Tsubouchi T."/>
            <person name="Morono Y."/>
            <person name="Uchiyama I."/>
            <person name="Ito T."/>
            <person name="Fujiyama A."/>
            <person name="Inagaki F."/>
            <person name="Takami H."/>
        </authorList>
    </citation>
    <scope>NUCLEOTIDE SEQUENCE</scope>
    <source>
        <strain evidence="1">Expedition CK06-06</strain>
    </source>
</reference>
<feature type="non-terminal residue" evidence="1">
    <location>
        <position position="103"/>
    </location>
</feature>
<comment type="caution">
    <text evidence="1">The sequence shown here is derived from an EMBL/GenBank/DDBJ whole genome shotgun (WGS) entry which is preliminary data.</text>
</comment>
<name>X1RQH8_9ZZZZ</name>
<sequence length="103" mass="11167">MDFFVLGVPRNLIDAVVQTLAEAGVKTYLIDLKPLALARAASRENALIVALEPGCFDIVLVADGIPAIMHTITPRGEGASIEDNIRLQNETISDQPRCQRHTS</sequence>
<evidence type="ECO:0000313" key="1">
    <source>
        <dbReference type="EMBL" id="GAI57774.1"/>
    </source>
</evidence>